<dbReference type="PANTHER" id="PTHR24339">
    <property type="entry name" value="HOMEOBOX PROTEIN EMX-RELATED"/>
    <property type="match status" value="1"/>
</dbReference>
<reference evidence="9" key="1">
    <citation type="journal article" date="2006" name="Genetics">
        <title>Evolution of the bipolar mating system of the mushroom Coprinellus disseminatus from its tetrapolar ancestors involves loss of mating-type-specific pheromone receptor function.</title>
        <authorList>
            <person name="James T.Y."/>
            <person name="Srivilai P."/>
            <person name="Kuees U."/>
            <person name="Vilgalys R."/>
        </authorList>
    </citation>
    <scope>NUCLEOTIDE SEQUENCE</scope>
    <source>
        <strain evidence="9">TJ-00-89.2</strain>
    </source>
</reference>
<keyword evidence="2 5" id="KW-0238">DNA-binding</keyword>
<gene>
    <name evidence="9" type="primary">CDB2</name>
</gene>
<dbReference type="Gene3D" id="1.10.10.60">
    <property type="entry name" value="Homeodomain-like"/>
    <property type="match status" value="1"/>
</dbReference>
<dbReference type="EMBL" id="DQ056230">
    <property type="protein sequence ID" value="AAZ14948.1"/>
    <property type="molecule type" value="Genomic_DNA"/>
</dbReference>
<dbReference type="GO" id="GO:0000981">
    <property type="term" value="F:DNA-binding transcription factor activity, RNA polymerase II-specific"/>
    <property type="evidence" value="ECO:0007669"/>
    <property type="project" value="InterPro"/>
</dbReference>
<dbReference type="InterPro" id="IPR009057">
    <property type="entry name" value="Homeodomain-like_sf"/>
</dbReference>
<evidence type="ECO:0000256" key="5">
    <source>
        <dbReference type="PROSITE-ProRule" id="PRU00108"/>
    </source>
</evidence>
<comment type="subcellular location">
    <subcellularLocation>
        <location evidence="1 5 6">Nucleus</location>
    </subcellularLocation>
</comment>
<feature type="compositionally biased region" description="Low complexity" evidence="7">
    <location>
        <begin position="445"/>
        <end position="464"/>
    </location>
</feature>
<evidence type="ECO:0000313" key="9">
    <source>
        <dbReference type="EMBL" id="AAZ14948.1"/>
    </source>
</evidence>
<feature type="compositionally biased region" description="Pro residues" evidence="7">
    <location>
        <begin position="434"/>
        <end position="444"/>
    </location>
</feature>
<dbReference type="PROSITE" id="PS50071">
    <property type="entry name" value="HOMEOBOX_2"/>
    <property type="match status" value="1"/>
</dbReference>
<dbReference type="GO" id="GO:0005634">
    <property type="term" value="C:nucleus"/>
    <property type="evidence" value="ECO:0007669"/>
    <property type="project" value="UniProtKB-SubCell"/>
</dbReference>
<feature type="domain" description="Homeobox" evidence="8">
    <location>
        <begin position="143"/>
        <end position="203"/>
    </location>
</feature>
<evidence type="ECO:0000256" key="6">
    <source>
        <dbReference type="RuleBase" id="RU000682"/>
    </source>
</evidence>
<sequence>MATSRYRDILQRLAQPPVFLRGVLLLPKSQEPNPGSIPFPDPPALVLDVPNDFTRFIDEYQLPPYTLERTLLKLQQAIEEQKILHQQKFREVCNKFLELNLPSSSSKHLSYYESIKKAHENAFRRQLSQLRDTVMDTCEQLQLNAPAKKAVFNVEYTPVLEQYFEYNAYPSVRDRELLARKSSMTPRQIEVWFQNHRRRARKEGCHLKRISTDPLPAELSLDTLKEQMPAFMLRKEEHRTPPLQDNITTPAPACKLPASAPTPLSVPVPTMRPGFSLDDIPTSPWPASYTPRDGPTLFTSPRTFYFDPPAWYRKASSASHPRSPVTSINDLCSEVRSKLHMGGAGLVRKQRDYKHLARSTVSRERHSATRHYSLPPVAAAKPITGVCASDTRIEFGSTSSLRSSHNRHQPYNLAFRKHPTWSLDKLQPCSTPSCPGPPRKPPSLIPRTPSLSSISSSDSAYSSDPPTPRGSPHSLGNQALPQVAISLDEGTLHDPYASDFSTNAIVTSYPSSTERYTSYSKLKPLHSPSLSTPSQRPHSAAC</sequence>
<dbReference type="SMART" id="SM00389">
    <property type="entry name" value="HOX"/>
    <property type="match status" value="1"/>
</dbReference>
<dbReference type="SUPFAM" id="SSF46689">
    <property type="entry name" value="Homeodomain-like"/>
    <property type="match status" value="1"/>
</dbReference>
<evidence type="ECO:0000256" key="3">
    <source>
        <dbReference type="ARBA" id="ARBA00023155"/>
    </source>
</evidence>
<accession>Q1WMN2</accession>
<protein>
    <submittedName>
        <fullName evidence="9">Homeodomain mating-type protein</fullName>
    </submittedName>
</protein>
<proteinExistence type="predicted"/>
<feature type="DNA-binding region" description="Homeobox" evidence="5">
    <location>
        <begin position="145"/>
        <end position="204"/>
    </location>
</feature>
<dbReference type="AlphaFoldDB" id="Q1WMN2"/>
<feature type="region of interest" description="Disordered" evidence="7">
    <location>
        <begin position="426"/>
        <end position="477"/>
    </location>
</feature>
<evidence type="ECO:0000256" key="1">
    <source>
        <dbReference type="ARBA" id="ARBA00004123"/>
    </source>
</evidence>
<evidence type="ECO:0000256" key="7">
    <source>
        <dbReference type="SAM" id="MobiDB-lite"/>
    </source>
</evidence>
<dbReference type="Pfam" id="PF00046">
    <property type="entry name" value="Homeodomain"/>
    <property type="match status" value="1"/>
</dbReference>
<evidence type="ECO:0000256" key="4">
    <source>
        <dbReference type="ARBA" id="ARBA00023242"/>
    </source>
</evidence>
<keyword evidence="3 5" id="KW-0371">Homeobox</keyword>
<keyword evidence="4 5" id="KW-0539">Nucleus</keyword>
<organism evidence="9">
    <name type="scientific">Coprinellus disseminatus</name>
    <name type="common">Fairy ink cap fungus</name>
    <dbReference type="NCBI Taxonomy" id="71703"/>
    <lineage>
        <taxon>Eukaryota</taxon>
        <taxon>Fungi</taxon>
        <taxon>Dikarya</taxon>
        <taxon>Basidiomycota</taxon>
        <taxon>Agaricomycotina</taxon>
        <taxon>Agaricomycetes</taxon>
        <taxon>Agaricomycetidae</taxon>
        <taxon>Agaricales</taxon>
        <taxon>Agaricineae</taxon>
        <taxon>Psathyrellaceae</taxon>
        <taxon>Coprinellus</taxon>
    </lineage>
</organism>
<dbReference type="PROSITE" id="PS00027">
    <property type="entry name" value="HOMEOBOX_1"/>
    <property type="match status" value="1"/>
</dbReference>
<dbReference type="InterPro" id="IPR001356">
    <property type="entry name" value="HD"/>
</dbReference>
<dbReference type="InterPro" id="IPR017970">
    <property type="entry name" value="Homeobox_CS"/>
</dbReference>
<evidence type="ECO:0000256" key="2">
    <source>
        <dbReference type="ARBA" id="ARBA00023125"/>
    </source>
</evidence>
<dbReference type="InterPro" id="IPR050877">
    <property type="entry name" value="EMX-VAX-Noto_Homeobox_TFs"/>
</dbReference>
<name>Q1WMN2_COPDI</name>
<dbReference type="CDD" id="cd00086">
    <property type="entry name" value="homeodomain"/>
    <property type="match status" value="1"/>
</dbReference>
<evidence type="ECO:0000259" key="8">
    <source>
        <dbReference type="PROSITE" id="PS50071"/>
    </source>
</evidence>
<dbReference type="GO" id="GO:0003677">
    <property type="term" value="F:DNA binding"/>
    <property type="evidence" value="ECO:0007669"/>
    <property type="project" value="UniProtKB-UniRule"/>
</dbReference>